<sequence length="53" mass="5642">MEYLELDVESPGLTAPARNRELCSLSVTCVLAPLRTAPNLWALDIAAASVADI</sequence>
<reference evidence="2" key="1">
    <citation type="journal article" date="2019" name="Int. J. Syst. Evol. Microbiol.">
        <title>The Global Catalogue of Microorganisms (GCM) 10K type strain sequencing project: providing services to taxonomists for standard genome sequencing and annotation.</title>
        <authorList>
            <consortium name="The Broad Institute Genomics Platform"/>
            <consortium name="The Broad Institute Genome Sequencing Center for Infectious Disease"/>
            <person name="Wu L."/>
            <person name="Ma J."/>
        </authorList>
    </citation>
    <scope>NUCLEOTIDE SEQUENCE [LARGE SCALE GENOMIC DNA]</scope>
    <source>
        <strain evidence="2">CCUG 53903</strain>
    </source>
</reference>
<keyword evidence="2" id="KW-1185">Reference proteome</keyword>
<gene>
    <name evidence="1" type="ORF">ACFPZ3_27560</name>
</gene>
<dbReference type="RefSeq" id="WP_379517137.1">
    <property type="nucleotide sequence ID" value="NZ_JBHSPA010000031.1"/>
</dbReference>
<organism evidence="1 2">
    <name type="scientific">Nonomuraea insulae</name>
    <dbReference type="NCBI Taxonomy" id="1616787"/>
    <lineage>
        <taxon>Bacteria</taxon>
        <taxon>Bacillati</taxon>
        <taxon>Actinomycetota</taxon>
        <taxon>Actinomycetes</taxon>
        <taxon>Streptosporangiales</taxon>
        <taxon>Streptosporangiaceae</taxon>
        <taxon>Nonomuraea</taxon>
    </lineage>
</organism>
<accession>A0ABW1CRW3</accession>
<dbReference type="Proteomes" id="UP001596058">
    <property type="component" value="Unassembled WGS sequence"/>
</dbReference>
<protein>
    <recommendedName>
        <fullName evidence="3">3'-5' exonuclease</fullName>
    </recommendedName>
</protein>
<evidence type="ECO:0008006" key="3">
    <source>
        <dbReference type="Google" id="ProtNLM"/>
    </source>
</evidence>
<dbReference type="EMBL" id="JBHSPA010000031">
    <property type="protein sequence ID" value="MFC5827633.1"/>
    <property type="molecule type" value="Genomic_DNA"/>
</dbReference>
<name>A0ABW1CRW3_9ACTN</name>
<evidence type="ECO:0000313" key="1">
    <source>
        <dbReference type="EMBL" id="MFC5827633.1"/>
    </source>
</evidence>
<evidence type="ECO:0000313" key="2">
    <source>
        <dbReference type="Proteomes" id="UP001596058"/>
    </source>
</evidence>
<comment type="caution">
    <text evidence="1">The sequence shown here is derived from an EMBL/GenBank/DDBJ whole genome shotgun (WGS) entry which is preliminary data.</text>
</comment>
<proteinExistence type="predicted"/>